<dbReference type="EMBL" id="FNVQ01000009">
    <property type="protein sequence ID" value="SEG88434.1"/>
    <property type="molecule type" value="Genomic_DNA"/>
</dbReference>
<dbReference type="Gene3D" id="1.10.3290.10">
    <property type="entry name" value="Fido-like domain"/>
    <property type="match status" value="1"/>
</dbReference>
<accession>A0A1H6DTQ7</accession>
<dbReference type="PANTHER" id="PTHR13504">
    <property type="entry name" value="FIDO DOMAIN-CONTAINING PROTEIN DDB_G0283145"/>
    <property type="match status" value="1"/>
</dbReference>
<sequence length="506" mass="57574">MANELIGYAYLANLAAIQAVELEVECQVASVKKKEIIGGVIAIPSTFMPSPADSILGHILFALKHEGVNLQILAQALLLVSAEDMLSAFSASPNGKYIRVACYLWEHFTQSVLARGAEDIPGKYQPLFDPAQYITCEGERNRRWKVLFNGLGNIDYCVTVRKTDLIQAGISMQVLDRVQDFTEQLDPQMLHRALAWAYLSETKSSFEIEKEIPDDSKAHRFVNLLKKAHEKRLIDEDFLIDLQNQVISNKFDWASSFRLEQNHMSNGYGAAGVTYIPPPPDLCRVLMEQWMDFANHPPAGAVDPIIISTIASFGFVFIHPFMDGNGRISRFMFHHALCQQGVLDNGLILPVSAVLRDRELDYLNALTSFSEKTRRFWSVDWISPDEVHCTFTGHDAIYRYWDGTACAELMFSASEEAVEQYMKKEVSYLTRYDQLKRRIDREFDVADKTLSALVMLCLDQKGRVSKKRRDQYQYQVPEDLFDAMEEAYRELFRGEDGDEVAADQPE</sequence>
<dbReference type="InterPro" id="IPR036597">
    <property type="entry name" value="Fido-like_dom_sf"/>
</dbReference>
<feature type="binding site" evidence="2">
    <location>
        <begin position="323"/>
        <end position="330"/>
    </location>
    <ligand>
        <name>ATP</name>
        <dbReference type="ChEBI" id="CHEBI:30616"/>
    </ligand>
</feature>
<dbReference type="SUPFAM" id="SSF140931">
    <property type="entry name" value="Fic-like"/>
    <property type="match status" value="1"/>
</dbReference>
<proteinExistence type="predicted"/>
<protein>
    <submittedName>
        <fullName evidence="4">Fic/DOC family protein</fullName>
    </submittedName>
</protein>
<dbReference type="Pfam" id="PF02661">
    <property type="entry name" value="Fic"/>
    <property type="match status" value="1"/>
</dbReference>
<dbReference type="Proteomes" id="UP000236745">
    <property type="component" value="Unassembled WGS sequence"/>
</dbReference>
<evidence type="ECO:0000313" key="5">
    <source>
        <dbReference type="Proteomes" id="UP000236745"/>
    </source>
</evidence>
<name>A0A1H6DTQ7_9GAMM</name>
<keyword evidence="2" id="KW-0067">ATP-binding</keyword>
<feature type="active site" evidence="1">
    <location>
        <position position="319"/>
    </location>
</feature>
<dbReference type="PANTHER" id="PTHR13504:SF38">
    <property type="entry name" value="FIDO DOMAIN-CONTAINING PROTEIN"/>
    <property type="match status" value="1"/>
</dbReference>
<dbReference type="PROSITE" id="PS51459">
    <property type="entry name" value="FIDO"/>
    <property type="match status" value="1"/>
</dbReference>
<gene>
    <name evidence="4" type="ORF">SAMN05444390_10981</name>
</gene>
<dbReference type="GO" id="GO:0005524">
    <property type="term" value="F:ATP binding"/>
    <property type="evidence" value="ECO:0007669"/>
    <property type="project" value="UniProtKB-KW"/>
</dbReference>
<dbReference type="InterPro" id="IPR003812">
    <property type="entry name" value="Fido"/>
</dbReference>
<feature type="domain" description="Fido" evidence="3">
    <location>
        <begin position="234"/>
        <end position="384"/>
    </location>
</feature>
<reference evidence="4 5" key="1">
    <citation type="submission" date="2016-10" db="EMBL/GenBank/DDBJ databases">
        <authorList>
            <person name="de Groot N.N."/>
        </authorList>
    </citation>
    <scope>NUCLEOTIDE SEQUENCE [LARGE SCALE GENOMIC DNA]</scope>
    <source>
        <strain evidence="4 5">DSM 22012</strain>
    </source>
</reference>
<evidence type="ECO:0000256" key="1">
    <source>
        <dbReference type="PIRSR" id="PIRSR640198-1"/>
    </source>
</evidence>
<evidence type="ECO:0000313" key="4">
    <source>
        <dbReference type="EMBL" id="SEG88434.1"/>
    </source>
</evidence>
<evidence type="ECO:0000259" key="3">
    <source>
        <dbReference type="PROSITE" id="PS51459"/>
    </source>
</evidence>
<dbReference type="InterPro" id="IPR040198">
    <property type="entry name" value="Fido_containing"/>
</dbReference>
<keyword evidence="5" id="KW-1185">Reference proteome</keyword>
<dbReference type="AlphaFoldDB" id="A0A1H6DTQ7"/>
<evidence type="ECO:0000256" key="2">
    <source>
        <dbReference type="PIRSR" id="PIRSR640198-2"/>
    </source>
</evidence>
<organism evidence="4 5">
    <name type="scientific">Marinobacterium lutimaris</name>
    <dbReference type="NCBI Taxonomy" id="568106"/>
    <lineage>
        <taxon>Bacteria</taxon>
        <taxon>Pseudomonadati</taxon>
        <taxon>Pseudomonadota</taxon>
        <taxon>Gammaproteobacteria</taxon>
        <taxon>Oceanospirillales</taxon>
        <taxon>Oceanospirillaceae</taxon>
        <taxon>Marinobacterium</taxon>
    </lineage>
</organism>
<keyword evidence="2" id="KW-0547">Nucleotide-binding</keyword>
<dbReference type="OrthoDB" id="9807853at2"/>